<dbReference type="Gene3D" id="1.25.40.10">
    <property type="entry name" value="Tetratricopeptide repeat domain"/>
    <property type="match status" value="1"/>
</dbReference>
<proteinExistence type="predicted"/>
<reference evidence="5" key="1">
    <citation type="submission" date="2021-01" db="EMBL/GenBank/DDBJ databases">
        <title>Whole genome shotgun sequence of Virgisporangium ochraceum NBRC 16418.</title>
        <authorList>
            <person name="Komaki H."/>
            <person name="Tamura T."/>
        </authorList>
    </citation>
    <scope>NUCLEOTIDE SEQUENCE</scope>
    <source>
        <strain evidence="5">NBRC 16418</strain>
    </source>
</reference>
<dbReference type="InterPro" id="IPR019734">
    <property type="entry name" value="TPR_rpt"/>
</dbReference>
<dbReference type="EMBL" id="BOPH01000022">
    <property type="protein sequence ID" value="GIJ66993.1"/>
    <property type="molecule type" value="Genomic_DNA"/>
</dbReference>
<feature type="DNA-binding region" description="OmpR/PhoB-type" evidence="2">
    <location>
        <begin position="1"/>
        <end position="98"/>
    </location>
</feature>
<dbReference type="PANTHER" id="PTHR47691">
    <property type="entry name" value="REGULATOR-RELATED"/>
    <property type="match status" value="1"/>
</dbReference>
<dbReference type="InterPro" id="IPR001867">
    <property type="entry name" value="OmpR/PhoB-type_DNA-bd"/>
</dbReference>
<feature type="domain" description="OmpR/PhoB-type" evidence="4">
    <location>
        <begin position="1"/>
        <end position="98"/>
    </location>
</feature>
<accession>A0A8J3ZQ62</accession>
<name>A0A8J3ZQ62_9ACTN</name>
<dbReference type="PROSITE" id="PS51755">
    <property type="entry name" value="OMPR_PHOB"/>
    <property type="match status" value="1"/>
</dbReference>
<evidence type="ECO:0000256" key="2">
    <source>
        <dbReference type="PROSITE-ProRule" id="PRU01091"/>
    </source>
</evidence>
<dbReference type="Pfam" id="PF00486">
    <property type="entry name" value="Trans_reg_C"/>
    <property type="match status" value="1"/>
</dbReference>
<dbReference type="Gene3D" id="1.10.10.10">
    <property type="entry name" value="Winged helix-like DNA-binding domain superfamily/Winged helix DNA-binding domain"/>
    <property type="match status" value="1"/>
</dbReference>
<dbReference type="PRINTS" id="PR00364">
    <property type="entry name" value="DISEASERSIST"/>
</dbReference>
<evidence type="ECO:0000256" key="1">
    <source>
        <dbReference type="ARBA" id="ARBA00023125"/>
    </source>
</evidence>
<dbReference type="InterPro" id="IPR011990">
    <property type="entry name" value="TPR-like_helical_dom_sf"/>
</dbReference>
<dbReference type="GO" id="GO:0043531">
    <property type="term" value="F:ADP binding"/>
    <property type="evidence" value="ECO:0007669"/>
    <property type="project" value="InterPro"/>
</dbReference>
<feature type="coiled-coil region" evidence="3">
    <location>
        <begin position="674"/>
        <end position="701"/>
    </location>
</feature>
<dbReference type="GO" id="GO:0000160">
    <property type="term" value="P:phosphorelay signal transduction system"/>
    <property type="evidence" value="ECO:0007669"/>
    <property type="project" value="InterPro"/>
</dbReference>
<dbReference type="InterPro" id="IPR027417">
    <property type="entry name" value="P-loop_NTPase"/>
</dbReference>
<dbReference type="RefSeq" id="WP_203926956.1">
    <property type="nucleotide sequence ID" value="NZ_BOPH01000022.1"/>
</dbReference>
<dbReference type="SMART" id="SM00862">
    <property type="entry name" value="Trans_reg_C"/>
    <property type="match status" value="1"/>
</dbReference>
<dbReference type="PANTHER" id="PTHR47691:SF3">
    <property type="entry name" value="HTH-TYPE TRANSCRIPTIONAL REGULATOR RV0890C-RELATED"/>
    <property type="match status" value="1"/>
</dbReference>
<dbReference type="Gene3D" id="3.40.50.300">
    <property type="entry name" value="P-loop containing nucleotide triphosphate hydrolases"/>
    <property type="match status" value="1"/>
</dbReference>
<dbReference type="InterPro" id="IPR016032">
    <property type="entry name" value="Sig_transdc_resp-reg_C-effctor"/>
</dbReference>
<dbReference type="InterPro" id="IPR036388">
    <property type="entry name" value="WH-like_DNA-bd_sf"/>
</dbReference>
<dbReference type="AlphaFoldDB" id="A0A8J3ZQ62"/>
<dbReference type="SUPFAM" id="SSF52540">
    <property type="entry name" value="P-loop containing nucleoside triphosphate hydrolases"/>
    <property type="match status" value="1"/>
</dbReference>
<dbReference type="Pfam" id="PF13424">
    <property type="entry name" value="TPR_12"/>
    <property type="match status" value="1"/>
</dbReference>
<protein>
    <recommendedName>
        <fullName evidence="4">OmpR/PhoB-type domain-containing protein</fullName>
    </recommendedName>
</protein>
<keyword evidence="6" id="KW-1185">Reference proteome</keyword>
<comment type="caution">
    <text evidence="5">The sequence shown here is derived from an EMBL/GenBank/DDBJ whole genome shotgun (WGS) entry which is preliminary data.</text>
</comment>
<gene>
    <name evidence="5" type="ORF">Voc01_019100</name>
</gene>
<dbReference type="Pfam" id="PF13374">
    <property type="entry name" value="TPR_10"/>
    <property type="match status" value="2"/>
</dbReference>
<evidence type="ECO:0000259" key="4">
    <source>
        <dbReference type="PROSITE" id="PS51755"/>
    </source>
</evidence>
<dbReference type="GO" id="GO:0003677">
    <property type="term" value="F:DNA binding"/>
    <property type="evidence" value="ECO:0007669"/>
    <property type="project" value="UniProtKB-UniRule"/>
</dbReference>
<dbReference type="CDD" id="cd00383">
    <property type="entry name" value="trans_reg_C"/>
    <property type="match status" value="1"/>
</dbReference>
<keyword evidence="1 2" id="KW-0238">DNA-binding</keyword>
<keyword evidence="3" id="KW-0175">Coiled coil</keyword>
<dbReference type="SUPFAM" id="SSF48452">
    <property type="entry name" value="TPR-like"/>
    <property type="match status" value="2"/>
</dbReference>
<evidence type="ECO:0000256" key="3">
    <source>
        <dbReference type="SAM" id="Coils"/>
    </source>
</evidence>
<dbReference type="GO" id="GO:0006355">
    <property type="term" value="P:regulation of DNA-templated transcription"/>
    <property type="evidence" value="ECO:0007669"/>
    <property type="project" value="InterPro"/>
</dbReference>
<sequence length="790" mass="84987">MIFEFAGGVLDLDRYELRCAGRSEPVEPQVFSVLAMLLRERHRVVSKEELLDAVWGNRFVSESALTSRIKSARRAIGDDGRGQRLIRTVHGRGYQFVGEVVERGAAVAPVAAAVPVARTTTGPAQLPMAVRGFAGRAEELDRLDALLHGTAPGAAPSTVVISAVSGAPGVGKTSLAVHWAHRIADHFPDGQLYVNLRGFDPGCAAMEPAEAVRGFLDALGVDRVPPGLDAQIALYRSTLAGRRVLIVLDNARDAGQVRPLLPGTPGCLVIVTSRDRLTPLVAAEGAHPLPLDLLSDDEARDLLAGRLGADRVAAEPAAVDEIIARCARLPLALGIAAAHATTRPRSPLADQAAQLRETAGGLDAFDGGDPTTNARVVFSWSYCELDPGAARLFRLLGLHGGPDLAAPAAASLAGVSVGDARVLLGHLVRANLLTEPGRGRYRLHDLLRAYAGELVRTHESDDARRSAIVRMLDHYLHTAHAAALQQDTGRSPIALDDPAAGTTVTTHEDHDAAMAWFAAEHAALAAAIGTAAEHGLDRHVWALAWTLTTWFDWRAQWHDLVATQTVAMDALLRLGDVPGRAQAHREIGRTYSQLGRPDDARHHLDQSLDLYRSIGDGVGQGRAHHNIGFLLISQHRHREALTHVDRSVELFEAAGDRLWWARALNGAGWVRAGLGDHERALEQIEQALELLRKVADRHGEASTLDSLGYVHRLRGDHEEARLCYEEAVDLFGELGDAATEAEVLLNLGEARQVAGDDAGAARHWGRALETFTRLGHPKADEVRTRLLSVG</sequence>
<organism evidence="5 6">
    <name type="scientific">Virgisporangium ochraceum</name>
    <dbReference type="NCBI Taxonomy" id="65505"/>
    <lineage>
        <taxon>Bacteria</taxon>
        <taxon>Bacillati</taxon>
        <taxon>Actinomycetota</taxon>
        <taxon>Actinomycetes</taxon>
        <taxon>Micromonosporales</taxon>
        <taxon>Micromonosporaceae</taxon>
        <taxon>Virgisporangium</taxon>
    </lineage>
</organism>
<dbReference type="SUPFAM" id="SSF46894">
    <property type="entry name" value="C-terminal effector domain of the bipartite response regulators"/>
    <property type="match status" value="1"/>
</dbReference>
<evidence type="ECO:0000313" key="6">
    <source>
        <dbReference type="Proteomes" id="UP000635606"/>
    </source>
</evidence>
<evidence type="ECO:0000313" key="5">
    <source>
        <dbReference type="EMBL" id="GIJ66993.1"/>
    </source>
</evidence>
<dbReference type="SMART" id="SM00028">
    <property type="entry name" value="TPR"/>
    <property type="match status" value="5"/>
</dbReference>
<dbReference type="Proteomes" id="UP000635606">
    <property type="component" value="Unassembled WGS sequence"/>
</dbReference>